<reference evidence="4" key="1">
    <citation type="journal article" date="2019" name="Int. J. Syst. Evol. Microbiol.">
        <title>The Global Catalogue of Microorganisms (GCM) 10K type strain sequencing project: providing services to taxonomists for standard genome sequencing and annotation.</title>
        <authorList>
            <consortium name="The Broad Institute Genomics Platform"/>
            <consortium name="The Broad Institute Genome Sequencing Center for Infectious Disease"/>
            <person name="Wu L."/>
            <person name="Ma J."/>
        </authorList>
    </citation>
    <scope>NUCLEOTIDE SEQUENCE [LARGE SCALE GENOMIC DNA]</scope>
    <source>
        <strain evidence="4">JCM 13004</strain>
    </source>
</reference>
<keyword evidence="1" id="KW-0732">Signal</keyword>
<organism evidence="3 4">
    <name type="scientific">Kitasatospora nipponensis</name>
    <dbReference type="NCBI Taxonomy" id="258049"/>
    <lineage>
        <taxon>Bacteria</taxon>
        <taxon>Bacillati</taxon>
        <taxon>Actinomycetota</taxon>
        <taxon>Actinomycetes</taxon>
        <taxon>Kitasatosporales</taxon>
        <taxon>Streptomycetaceae</taxon>
        <taxon>Kitasatospora</taxon>
    </lineage>
</organism>
<dbReference type="InterPro" id="IPR051266">
    <property type="entry name" value="CLCR"/>
</dbReference>
<dbReference type="EMBL" id="BAAALF010000014">
    <property type="protein sequence ID" value="GAA1224896.1"/>
    <property type="molecule type" value="Genomic_DNA"/>
</dbReference>
<dbReference type="InterPro" id="IPR002035">
    <property type="entry name" value="VWF_A"/>
</dbReference>
<accession>A0ABP4GGX4</accession>
<dbReference type="InterPro" id="IPR036465">
    <property type="entry name" value="vWFA_dom_sf"/>
</dbReference>
<dbReference type="SMART" id="SM00327">
    <property type="entry name" value="VWA"/>
    <property type="match status" value="1"/>
</dbReference>
<dbReference type="PROSITE" id="PS51257">
    <property type="entry name" value="PROKAR_LIPOPROTEIN"/>
    <property type="match status" value="1"/>
</dbReference>
<keyword evidence="4" id="KW-1185">Reference proteome</keyword>
<feature type="chain" id="PRO_5046027560" evidence="1">
    <location>
        <begin position="27"/>
        <end position="555"/>
    </location>
</feature>
<proteinExistence type="predicted"/>
<dbReference type="Proteomes" id="UP001500037">
    <property type="component" value="Unassembled WGS sequence"/>
</dbReference>
<protein>
    <submittedName>
        <fullName evidence="3">Substrate-binding domain-containing protein</fullName>
    </submittedName>
</protein>
<dbReference type="SUPFAM" id="SSF53850">
    <property type="entry name" value="Periplasmic binding protein-like II"/>
    <property type="match status" value="1"/>
</dbReference>
<evidence type="ECO:0000256" key="1">
    <source>
        <dbReference type="SAM" id="SignalP"/>
    </source>
</evidence>
<evidence type="ECO:0000259" key="2">
    <source>
        <dbReference type="PROSITE" id="PS50234"/>
    </source>
</evidence>
<evidence type="ECO:0000313" key="4">
    <source>
        <dbReference type="Proteomes" id="UP001500037"/>
    </source>
</evidence>
<dbReference type="SUPFAM" id="SSF53300">
    <property type="entry name" value="vWA-like"/>
    <property type="match status" value="1"/>
</dbReference>
<dbReference type="PANTHER" id="PTHR10579:SF43">
    <property type="entry name" value="ZINC FINGER (C3HC4-TYPE RING FINGER) FAMILY PROTEIN"/>
    <property type="match status" value="1"/>
</dbReference>
<evidence type="ECO:0000313" key="3">
    <source>
        <dbReference type="EMBL" id="GAA1224896.1"/>
    </source>
</evidence>
<gene>
    <name evidence="3" type="ORF">GCM10009665_13910</name>
</gene>
<feature type="signal peptide" evidence="1">
    <location>
        <begin position="1"/>
        <end position="26"/>
    </location>
</feature>
<comment type="caution">
    <text evidence="3">The sequence shown here is derived from an EMBL/GenBank/DDBJ whole genome shotgun (WGS) entry which is preliminary data.</text>
</comment>
<name>A0ABP4GGX4_9ACTN</name>
<feature type="domain" description="VWFA" evidence="2">
    <location>
        <begin position="365"/>
        <end position="551"/>
    </location>
</feature>
<dbReference type="RefSeq" id="WP_344440333.1">
    <property type="nucleotide sequence ID" value="NZ_BAAALF010000014.1"/>
</dbReference>
<dbReference type="Gene3D" id="3.40.50.410">
    <property type="entry name" value="von Willebrand factor, type A domain"/>
    <property type="match status" value="1"/>
</dbReference>
<dbReference type="PANTHER" id="PTHR10579">
    <property type="entry name" value="CALCIUM-ACTIVATED CHLORIDE CHANNEL REGULATOR"/>
    <property type="match status" value="1"/>
</dbReference>
<dbReference type="PROSITE" id="PS50234">
    <property type="entry name" value="VWFA"/>
    <property type="match status" value="1"/>
</dbReference>
<sequence>MRAHLTRRTALGALALLLTAVTGCTSSGPGPTDPLPSGVTGSNGPAPVGASVTLKVLGGSELQDMTPILDDALKATGVGVQFTYTGTLDGADAVAAGRADGAYDALWFPSNHYLRLDPTGAGKLLSETPTMVSPVAIGVRTSLLSSLGWDPAKVTWAQIGQAVAAEKLTFGMSDPSRSNSGFSALVGLASAFSAANSALTQDDITKASPDLQRFFTGQKLTSGSSGWLAQAYQRSAQGGSGTSVGALVNYESVLMELNRTLPAGAQLTVIRPLDGVVSANYPLTLLNSSSAAARDAFQRLTAYLLRDDVQRKISDVTARRPIGPGVGPGAGLPGDPRAELPFPGSRAVADALLATYQNQLRRPSRTVYVLDTSGSMEGDRLAKLKQALGQLTGSNDPRGEQRFRDREEVTLLSFADSVKWEKTHQVPQKEPQPELAAINADVQSLSADGGTAIYSSLEEAYKLVAKQQAAAGDDRFTSIVLMTDGESNEGASAGDFAKFYQALPPAGQAVPVFPILFGDAAKQQLQGIADTTGGKLFDGMSGSLDGVFEDIRGYQ</sequence>
<dbReference type="Pfam" id="PF00092">
    <property type="entry name" value="VWA"/>
    <property type="match status" value="1"/>
</dbReference>